<dbReference type="Pfam" id="PF01809">
    <property type="entry name" value="YidD"/>
    <property type="match status" value="1"/>
</dbReference>
<dbReference type="AlphaFoldDB" id="A0AAU9CQH6"/>
<dbReference type="PANTHER" id="PTHR33383">
    <property type="entry name" value="MEMBRANE PROTEIN INSERTION EFFICIENCY FACTOR-RELATED"/>
    <property type="match status" value="1"/>
</dbReference>
<dbReference type="KEGG" id="xak:KIMC2_07510"/>
<evidence type="ECO:0000313" key="3">
    <source>
        <dbReference type="Proteomes" id="UP001321804"/>
    </source>
</evidence>
<dbReference type="SMART" id="SM01234">
    <property type="entry name" value="Haemolytic"/>
    <property type="match status" value="1"/>
</dbReference>
<dbReference type="RefSeq" id="WP_317698064.1">
    <property type="nucleotide sequence ID" value="NZ_AP026801.1"/>
</dbReference>
<evidence type="ECO:0000256" key="1">
    <source>
        <dbReference type="HAMAP-Rule" id="MF_00386"/>
    </source>
</evidence>
<proteinExistence type="inferred from homology"/>
<dbReference type="Proteomes" id="UP001321804">
    <property type="component" value="Chromosome"/>
</dbReference>
<keyword evidence="1" id="KW-0472">Membrane</keyword>
<comment type="similarity">
    <text evidence="1">Belongs to the UPF0161 family.</text>
</comment>
<accession>A0AAU9CQH6</accession>
<dbReference type="InterPro" id="IPR002696">
    <property type="entry name" value="Membr_insert_effic_factor_YidD"/>
</dbReference>
<dbReference type="HAMAP" id="MF_00386">
    <property type="entry name" value="UPF0161_YidD"/>
    <property type="match status" value="1"/>
</dbReference>
<dbReference type="EMBL" id="AP026801">
    <property type="protein sequence ID" value="BDR56189.1"/>
    <property type="molecule type" value="Genomic_DNA"/>
</dbReference>
<dbReference type="PANTHER" id="PTHR33383:SF1">
    <property type="entry name" value="MEMBRANE PROTEIN INSERTION EFFICIENCY FACTOR-RELATED"/>
    <property type="match status" value="1"/>
</dbReference>
<evidence type="ECO:0000313" key="2">
    <source>
        <dbReference type="EMBL" id="BDR56189.1"/>
    </source>
</evidence>
<protein>
    <recommendedName>
        <fullName evidence="1">Putative membrane protein insertion efficiency factor</fullName>
    </recommendedName>
</protein>
<reference evidence="2 3" key="1">
    <citation type="journal article" date="2023" name="Microbiol. Spectr.">
        <title>Symbiosis of Carpenter Bees with Uncharacterized Lactic Acid Bacteria Showing NAD Auxotrophy.</title>
        <authorList>
            <person name="Kawasaki S."/>
            <person name="Ozawa K."/>
            <person name="Mori T."/>
            <person name="Yamamoto A."/>
            <person name="Ito M."/>
            <person name="Ohkuma M."/>
            <person name="Sakamoto M."/>
            <person name="Matsutani M."/>
        </authorList>
    </citation>
    <scope>NUCLEOTIDE SEQUENCE [LARGE SCALE GENOMIC DNA]</scope>
    <source>
        <strain evidence="2 3">KimC2</strain>
    </source>
</reference>
<keyword evidence="1" id="KW-1003">Cell membrane</keyword>
<sequence>MRIILIAFVRFYQKFISPIFPPSCRFYPTCSSYMIVALKKHGPILGLIMGVARVLRCNPFNRGGIDHVPDHFTIFRNRENEREVR</sequence>
<keyword evidence="3" id="KW-1185">Reference proteome</keyword>
<dbReference type="GO" id="GO:0005886">
    <property type="term" value="C:plasma membrane"/>
    <property type="evidence" value="ECO:0007669"/>
    <property type="project" value="UniProtKB-SubCell"/>
</dbReference>
<name>A0AAU9CQH6_9LACO</name>
<dbReference type="NCBIfam" id="TIGR00278">
    <property type="entry name" value="membrane protein insertion efficiency factor YidD"/>
    <property type="match status" value="1"/>
</dbReference>
<comment type="subcellular location">
    <subcellularLocation>
        <location evidence="1">Cell membrane</location>
        <topology evidence="1">Peripheral membrane protein</topology>
        <orientation evidence="1">Cytoplasmic side</orientation>
    </subcellularLocation>
</comment>
<comment type="function">
    <text evidence="1">Could be involved in insertion of integral membrane proteins into the membrane.</text>
</comment>
<organism evidence="2 3">
    <name type="scientific">Xylocopilactobacillus apis</name>
    <dbReference type="NCBI Taxonomy" id="2932183"/>
    <lineage>
        <taxon>Bacteria</taxon>
        <taxon>Bacillati</taxon>
        <taxon>Bacillota</taxon>
        <taxon>Bacilli</taxon>
        <taxon>Lactobacillales</taxon>
        <taxon>Lactobacillaceae</taxon>
        <taxon>Xylocopilactobacillus</taxon>
    </lineage>
</organism>
<gene>
    <name evidence="2" type="ORF">KIMC2_07510</name>
</gene>